<feature type="compositionally biased region" description="Gly residues" evidence="1">
    <location>
        <begin position="194"/>
        <end position="203"/>
    </location>
</feature>
<protein>
    <recommendedName>
        <fullName evidence="2">DUF6817 domain-containing protein</fullName>
    </recommendedName>
</protein>
<evidence type="ECO:0000313" key="3">
    <source>
        <dbReference type="EMBL" id="GAA4066585.1"/>
    </source>
</evidence>
<organism evidence="3 4">
    <name type="scientific">Streptomyces shaanxiensis</name>
    <dbReference type="NCBI Taxonomy" id="653357"/>
    <lineage>
        <taxon>Bacteria</taxon>
        <taxon>Bacillati</taxon>
        <taxon>Actinomycetota</taxon>
        <taxon>Actinomycetes</taxon>
        <taxon>Kitasatosporales</taxon>
        <taxon>Streptomycetaceae</taxon>
        <taxon>Streptomyces</taxon>
    </lineage>
</organism>
<dbReference type="EMBL" id="BAAAZY010000012">
    <property type="protein sequence ID" value="GAA4066585.1"/>
    <property type="molecule type" value="Genomic_DNA"/>
</dbReference>
<gene>
    <name evidence="3" type="ORF">GCM10022233_47100</name>
</gene>
<keyword evidence="4" id="KW-1185">Reference proteome</keyword>
<feature type="region of interest" description="Disordered" evidence="1">
    <location>
        <begin position="191"/>
        <end position="213"/>
    </location>
</feature>
<proteinExistence type="predicted"/>
<accession>A0ABP7VG10</accession>
<dbReference type="Proteomes" id="UP001499984">
    <property type="component" value="Unassembled WGS sequence"/>
</dbReference>
<feature type="domain" description="DUF6817" evidence="2">
    <location>
        <begin position="11"/>
        <end position="95"/>
    </location>
</feature>
<sequence length="213" mass="23095">MSTPLAHAESLLESLGAGTVPHPGGTLLTHLCRVRSRLAGWNARPALQLAGLCHAFYGTDGFPTALLPLDRRSELAGIIGAEAESVVYFYASCDREAAYPTLADEGSPFRDRFTGHSHTPDTRLRRDFAELTAANELDLTDHDPVFRDRYGADLLALFTRFRPLLSASAWNDCLALDFTGRSRHIRISDTSSGCEGGAGGGSGNHDHDHDHDH</sequence>
<evidence type="ECO:0000256" key="1">
    <source>
        <dbReference type="SAM" id="MobiDB-lite"/>
    </source>
</evidence>
<dbReference type="Pfam" id="PF20680">
    <property type="entry name" value="DUF6817"/>
    <property type="match status" value="1"/>
</dbReference>
<evidence type="ECO:0000313" key="4">
    <source>
        <dbReference type="Proteomes" id="UP001499984"/>
    </source>
</evidence>
<feature type="compositionally biased region" description="Basic and acidic residues" evidence="1">
    <location>
        <begin position="204"/>
        <end position="213"/>
    </location>
</feature>
<comment type="caution">
    <text evidence="3">The sequence shown here is derived from an EMBL/GenBank/DDBJ whole genome shotgun (WGS) entry which is preliminary data.</text>
</comment>
<name>A0ABP7VG10_9ACTN</name>
<evidence type="ECO:0000259" key="2">
    <source>
        <dbReference type="Pfam" id="PF20680"/>
    </source>
</evidence>
<dbReference type="InterPro" id="IPR049202">
    <property type="entry name" value="DUF6817"/>
</dbReference>
<dbReference type="RefSeq" id="WP_345015509.1">
    <property type="nucleotide sequence ID" value="NZ_BAAAZY010000012.1"/>
</dbReference>
<reference evidence="4" key="1">
    <citation type="journal article" date="2019" name="Int. J. Syst. Evol. Microbiol.">
        <title>The Global Catalogue of Microorganisms (GCM) 10K type strain sequencing project: providing services to taxonomists for standard genome sequencing and annotation.</title>
        <authorList>
            <consortium name="The Broad Institute Genomics Platform"/>
            <consortium name="The Broad Institute Genome Sequencing Center for Infectious Disease"/>
            <person name="Wu L."/>
            <person name="Ma J."/>
        </authorList>
    </citation>
    <scope>NUCLEOTIDE SEQUENCE [LARGE SCALE GENOMIC DNA]</scope>
    <source>
        <strain evidence="4">JCM 16925</strain>
    </source>
</reference>